<dbReference type="GO" id="GO:0008168">
    <property type="term" value="F:methyltransferase activity"/>
    <property type="evidence" value="ECO:0007669"/>
    <property type="project" value="UniProtKB-KW"/>
</dbReference>
<dbReference type="Pfam" id="PF22435">
    <property type="entry name" value="MRM3-like_sub_bind"/>
    <property type="match status" value="1"/>
</dbReference>
<dbReference type="PANTHER" id="PTHR43191">
    <property type="entry name" value="RRNA METHYLTRANSFERASE 3"/>
    <property type="match status" value="1"/>
</dbReference>
<dbReference type="InterPro" id="IPR013123">
    <property type="entry name" value="SpoU_subst-bd"/>
</dbReference>
<dbReference type="InterPro" id="IPR051259">
    <property type="entry name" value="rRNA_Methyltransferase"/>
</dbReference>
<dbReference type="SUPFAM" id="SSF55315">
    <property type="entry name" value="L30e-like"/>
    <property type="match status" value="1"/>
</dbReference>
<comment type="caution">
    <text evidence="6">The sequence shown here is derived from an EMBL/GenBank/DDBJ whole genome shotgun (WGS) entry which is preliminary data.</text>
</comment>
<evidence type="ECO:0000256" key="1">
    <source>
        <dbReference type="ARBA" id="ARBA00007228"/>
    </source>
</evidence>
<feature type="region of interest" description="Disordered" evidence="4">
    <location>
        <begin position="248"/>
        <end position="270"/>
    </location>
</feature>
<dbReference type="InterPro" id="IPR053888">
    <property type="entry name" value="MRM3-like_sub_bind"/>
</dbReference>
<organism evidence="6 7">
    <name type="scientific">Aureococcus anophagefferens</name>
    <name type="common">Harmful bloom alga</name>
    <dbReference type="NCBI Taxonomy" id="44056"/>
    <lineage>
        <taxon>Eukaryota</taxon>
        <taxon>Sar</taxon>
        <taxon>Stramenopiles</taxon>
        <taxon>Ochrophyta</taxon>
        <taxon>Pelagophyceae</taxon>
        <taxon>Pelagomonadales</taxon>
        <taxon>Pelagomonadaceae</taxon>
        <taxon>Aureococcus</taxon>
    </lineage>
</organism>
<evidence type="ECO:0000256" key="4">
    <source>
        <dbReference type="SAM" id="MobiDB-lite"/>
    </source>
</evidence>
<dbReference type="SUPFAM" id="SSF75217">
    <property type="entry name" value="alpha/beta knot"/>
    <property type="match status" value="1"/>
</dbReference>
<evidence type="ECO:0000313" key="7">
    <source>
        <dbReference type="Proteomes" id="UP001363151"/>
    </source>
</evidence>
<protein>
    <submittedName>
        <fullName evidence="6">RNA methyltransferase</fullName>
    </submittedName>
</protein>
<accession>A0ABR1FIE2</accession>
<evidence type="ECO:0000313" key="6">
    <source>
        <dbReference type="EMBL" id="KAK7231332.1"/>
    </source>
</evidence>
<dbReference type="PANTHER" id="PTHR43191:SF2">
    <property type="entry name" value="RRNA METHYLTRANSFERASE 3, MITOCHONDRIAL"/>
    <property type="match status" value="1"/>
</dbReference>
<dbReference type="Proteomes" id="UP001363151">
    <property type="component" value="Unassembled WGS sequence"/>
</dbReference>
<comment type="similarity">
    <text evidence="1">Belongs to the class IV-like SAM-binding methyltransferase superfamily. RNA methyltransferase TrmH family.</text>
</comment>
<name>A0ABR1FIE2_AURAN</name>
<sequence>MLLCVARSFRAPLRASPLRRSLARSAAPRRIDSTKNDFVKLCKTLHRRRGREQTNLVFLEGQRLVGDALAAGAAPRTVLVADGVDADGLPGDVVRAPPKVVAACCDTSTPQGVVAVVERPVVAVPPSPTFVLALDGVSDPGNVGALIRTAAAAGCDAVAVVGAACADPWSPKSLRAAMGATFRVPVVEFRDDGWAGAASRLRSDWDLTVRAADLAPGAEAYDAAPWADGGACVAVGAEVGVSRELAAAGRRRRPASRASTSPCTRTSTGS</sequence>
<dbReference type="Gene3D" id="3.30.1330.30">
    <property type="match status" value="1"/>
</dbReference>
<reference evidence="6 7" key="1">
    <citation type="submission" date="2024-03" db="EMBL/GenBank/DDBJ databases">
        <title>Aureococcus anophagefferens CCMP1851 and Kratosvirus quantuckense: Draft genome of a second virus-susceptible host strain in the model system.</title>
        <authorList>
            <person name="Chase E."/>
            <person name="Truchon A.R."/>
            <person name="Schepens W."/>
            <person name="Wilhelm S.W."/>
        </authorList>
    </citation>
    <scope>NUCLEOTIDE SEQUENCE [LARGE SCALE GENOMIC DNA]</scope>
    <source>
        <strain evidence="6 7">CCMP1851</strain>
    </source>
</reference>
<gene>
    <name evidence="6" type="primary">RNMTL1</name>
    <name evidence="6" type="ORF">SO694_00073159</name>
</gene>
<dbReference type="SMART" id="SM00967">
    <property type="entry name" value="SpoU_sub_bind"/>
    <property type="match status" value="1"/>
</dbReference>
<proteinExistence type="inferred from homology"/>
<keyword evidence="7" id="KW-1185">Reference proteome</keyword>
<dbReference type="InterPro" id="IPR029064">
    <property type="entry name" value="Ribosomal_eL30-like_sf"/>
</dbReference>
<evidence type="ECO:0000256" key="3">
    <source>
        <dbReference type="ARBA" id="ARBA00022679"/>
    </source>
</evidence>
<keyword evidence="3" id="KW-0808">Transferase</keyword>
<dbReference type="Pfam" id="PF00588">
    <property type="entry name" value="SpoU_methylase"/>
    <property type="match status" value="1"/>
</dbReference>
<dbReference type="Gene3D" id="3.40.1280.10">
    <property type="match status" value="1"/>
</dbReference>
<dbReference type="InterPro" id="IPR001537">
    <property type="entry name" value="SpoU_MeTrfase"/>
</dbReference>
<evidence type="ECO:0000259" key="5">
    <source>
        <dbReference type="SMART" id="SM00967"/>
    </source>
</evidence>
<keyword evidence="2 6" id="KW-0489">Methyltransferase</keyword>
<dbReference type="InterPro" id="IPR029026">
    <property type="entry name" value="tRNA_m1G_MTases_N"/>
</dbReference>
<evidence type="ECO:0000256" key="2">
    <source>
        <dbReference type="ARBA" id="ARBA00022603"/>
    </source>
</evidence>
<dbReference type="GO" id="GO:0032259">
    <property type="term" value="P:methylation"/>
    <property type="evidence" value="ECO:0007669"/>
    <property type="project" value="UniProtKB-KW"/>
</dbReference>
<dbReference type="InterPro" id="IPR029028">
    <property type="entry name" value="Alpha/beta_knot_MTases"/>
</dbReference>
<dbReference type="EMBL" id="JBBJCI010000417">
    <property type="protein sequence ID" value="KAK7231332.1"/>
    <property type="molecule type" value="Genomic_DNA"/>
</dbReference>
<feature type="domain" description="RNA 2-O ribose methyltransferase substrate binding" evidence="5">
    <location>
        <begin position="58"/>
        <end position="123"/>
    </location>
</feature>